<keyword evidence="13" id="KW-0407">Ion channel</keyword>
<comment type="caution">
    <text evidence="20">The sequence shown here is derived from an EMBL/GenBank/DDBJ whole genome shotgun (WGS) entry which is preliminary data.</text>
</comment>
<dbReference type="GO" id="GO:0015459">
    <property type="term" value="F:potassium channel regulator activity"/>
    <property type="evidence" value="ECO:0007669"/>
    <property type="project" value="TreeGrafter"/>
</dbReference>
<evidence type="ECO:0000256" key="14">
    <source>
        <dbReference type="ARBA" id="ARBA00037861"/>
    </source>
</evidence>
<evidence type="ECO:0000313" key="21">
    <source>
        <dbReference type="Proteomes" id="UP001460270"/>
    </source>
</evidence>
<keyword evidence="10 19" id="KW-1133">Transmembrane helix</keyword>
<evidence type="ECO:0000256" key="7">
    <source>
        <dbReference type="ARBA" id="ARBA00022826"/>
    </source>
</evidence>
<dbReference type="GO" id="GO:0097623">
    <property type="term" value="P:potassium ion export across plasma membrane"/>
    <property type="evidence" value="ECO:0007669"/>
    <property type="project" value="TreeGrafter"/>
</dbReference>
<dbReference type="GO" id="GO:0008076">
    <property type="term" value="C:voltage-gated potassium channel complex"/>
    <property type="evidence" value="ECO:0007669"/>
    <property type="project" value="TreeGrafter"/>
</dbReference>
<accession>A0AAW0PX30</accession>
<dbReference type="GO" id="GO:0086091">
    <property type="term" value="P:regulation of heart rate by cardiac conduction"/>
    <property type="evidence" value="ECO:0007669"/>
    <property type="project" value="TreeGrafter"/>
</dbReference>
<sequence>MPDLSNLTSYLESSLTGALENFLNGWEHNVTASSEREKDNVRDIVCYLAVVLGMFAFIIVAILVSTVKSKRQEHSNDPYHQYIKEGWAAEIQQSEIISNFAAK</sequence>
<keyword evidence="5" id="KW-0633">Potassium transport</keyword>
<evidence type="ECO:0000256" key="13">
    <source>
        <dbReference type="ARBA" id="ARBA00023303"/>
    </source>
</evidence>
<evidence type="ECO:0000256" key="18">
    <source>
        <dbReference type="ARBA" id="ARBA00042937"/>
    </source>
</evidence>
<gene>
    <name evidence="20" type="ORF">WMY93_002570</name>
</gene>
<comment type="subcellular location">
    <subcellularLocation>
        <location evidence="14">Apical cell membrane</location>
        <topology evidence="14">Single-pass membrane protein</topology>
    </subcellularLocation>
    <subcellularLocation>
        <location evidence="1">Cell membrane</location>
        <topology evidence="1">Single-pass type I membrane protein</topology>
    </subcellularLocation>
</comment>
<evidence type="ECO:0000256" key="2">
    <source>
        <dbReference type="ARBA" id="ARBA00005688"/>
    </source>
</evidence>
<evidence type="ECO:0000256" key="10">
    <source>
        <dbReference type="ARBA" id="ARBA00022989"/>
    </source>
</evidence>
<comment type="similarity">
    <text evidence="2">Belongs to the potassium channel KCNE family.</text>
</comment>
<evidence type="ECO:0000256" key="5">
    <source>
        <dbReference type="ARBA" id="ARBA00022538"/>
    </source>
</evidence>
<dbReference type="PANTHER" id="PTHR15282:SF8">
    <property type="entry name" value="POTASSIUM VOLTAGE-GATED CHANNEL SUBFAMILY E MEMBER 2"/>
    <property type="match status" value="1"/>
</dbReference>
<evidence type="ECO:0000256" key="17">
    <source>
        <dbReference type="ARBA" id="ARBA00042904"/>
    </source>
</evidence>
<evidence type="ECO:0000256" key="4">
    <source>
        <dbReference type="ARBA" id="ARBA00022475"/>
    </source>
</evidence>
<keyword evidence="11" id="KW-0406">Ion transport</keyword>
<dbReference type="GO" id="GO:1902282">
    <property type="term" value="F:voltage-gated potassium channel activity involved in ventricular cardiac muscle cell action potential repolarization"/>
    <property type="evidence" value="ECO:0007669"/>
    <property type="project" value="TreeGrafter"/>
</dbReference>
<dbReference type="InterPro" id="IPR000369">
    <property type="entry name" value="K_chnl_KCNE"/>
</dbReference>
<evidence type="ECO:0000256" key="11">
    <source>
        <dbReference type="ARBA" id="ARBA00023065"/>
    </source>
</evidence>
<evidence type="ECO:0000256" key="1">
    <source>
        <dbReference type="ARBA" id="ARBA00004251"/>
    </source>
</evidence>
<dbReference type="Proteomes" id="UP001460270">
    <property type="component" value="Unassembled WGS sequence"/>
</dbReference>
<evidence type="ECO:0000256" key="19">
    <source>
        <dbReference type="SAM" id="Phobius"/>
    </source>
</evidence>
<keyword evidence="3" id="KW-0813">Transport</keyword>
<keyword evidence="8" id="KW-0851">Voltage-gated channel</keyword>
<keyword evidence="12 19" id="KW-0472">Membrane</keyword>
<name>A0AAW0PX30_9GOBI</name>
<dbReference type="GO" id="GO:0060307">
    <property type="term" value="P:regulation of ventricular cardiac muscle cell membrane repolarization"/>
    <property type="evidence" value="ECO:0007669"/>
    <property type="project" value="TreeGrafter"/>
</dbReference>
<feature type="transmembrane region" description="Helical" evidence="19">
    <location>
        <begin position="44"/>
        <end position="64"/>
    </location>
</feature>
<proteinExistence type="inferred from homology"/>
<organism evidence="20 21">
    <name type="scientific">Mugilogobius chulae</name>
    <name type="common">yellowstripe goby</name>
    <dbReference type="NCBI Taxonomy" id="88201"/>
    <lineage>
        <taxon>Eukaryota</taxon>
        <taxon>Metazoa</taxon>
        <taxon>Chordata</taxon>
        <taxon>Craniata</taxon>
        <taxon>Vertebrata</taxon>
        <taxon>Euteleostomi</taxon>
        <taxon>Actinopterygii</taxon>
        <taxon>Neopterygii</taxon>
        <taxon>Teleostei</taxon>
        <taxon>Neoteleostei</taxon>
        <taxon>Acanthomorphata</taxon>
        <taxon>Gobiaria</taxon>
        <taxon>Gobiiformes</taxon>
        <taxon>Gobioidei</taxon>
        <taxon>Gobiidae</taxon>
        <taxon>Gobionellinae</taxon>
        <taxon>Mugilogobius</taxon>
    </lineage>
</organism>
<dbReference type="PANTHER" id="PTHR15282">
    <property type="entry name" value="POTASSIUM VOLTAGE-GATED CHANNEL SUBFAMILY E MEMBER 1, 3"/>
    <property type="match status" value="1"/>
</dbReference>
<reference evidence="21" key="1">
    <citation type="submission" date="2024-04" db="EMBL/GenBank/DDBJ databases">
        <title>Salinicola lusitanus LLJ914,a marine bacterium isolated from the Okinawa Trough.</title>
        <authorList>
            <person name="Li J."/>
        </authorList>
    </citation>
    <scope>NUCLEOTIDE SEQUENCE [LARGE SCALE GENOMIC DNA]</scope>
</reference>
<dbReference type="AlphaFoldDB" id="A0AAW0PX30"/>
<evidence type="ECO:0000256" key="6">
    <source>
        <dbReference type="ARBA" id="ARBA00022692"/>
    </source>
</evidence>
<dbReference type="GO" id="GO:0005251">
    <property type="term" value="F:delayed rectifier potassium channel activity"/>
    <property type="evidence" value="ECO:0007669"/>
    <property type="project" value="TreeGrafter"/>
</dbReference>
<evidence type="ECO:0000256" key="16">
    <source>
        <dbReference type="ARBA" id="ARBA00041657"/>
    </source>
</evidence>
<dbReference type="GO" id="GO:0044325">
    <property type="term" value="F:transmembrane transporter binding"/>
    <property type="evidence" value="ECO:0007669"/>
    <property type="project" value="TreeGrafter"/>
</dbReference>
<keyword evidence="7" id="KW-0631">Potassium channel</keyword>
<keyword evidence="21" id="KW-1185">Reference proteome</keyword>
<evidence type="ECO:0000313" key="20">
    <source>
        <dbReference type="EMBL" id="KAK7939244.1"/>
    </source>
</evidence>
<evidence type="ECO:0000256" key="15">
    <source>
        <dbReference type="ARBA" id="ARBA00039513"/>
    </source>
</evidence>
<evidence type="ECO:0000256" key="9">
    <source>
        <dbReference type="ARBA" id="ARBA00022958"/>
    </source>
</evidence>
<dbReference type="EMBL" id="JBBPFD010000002">
    <property type="protein sequence ID" value="KAK7939244.1"/>
    <property type="molecule type" value="Genomic_DNA"/>
</dbReference>
<keyword evidence="6 19" id="KW-0812">Transmembrane</keyword>
<keyword evidence="9" id="KW-0630">Potassium</keyword>
<evidence type="ECO:0000256" key="3">
    <source>
        <dbReference type="ARBA" id="ARBA00022448"/>
    </source>
</evidence>
<dbReference type="Pfam" id="PF02060">
    <property type="entry name" value="ISK_Channel"/>
    <property type="match status" value="1"/>
</dbReference>
<evidence type="ECO:0000256" key="8">
    <source>
        <dbReference type="ARBA" id="ARBA00022882"/>
    </source>
</evidence>
<keyword evidence="4" id="KW-1003">Cell membrane</keyword>
<evidence type="ECO:0000256" key="12">
    <source>
        <dbReference type="ARBA" id="ARBA00023136"/>
    </source>
</evidence>
<dbReference type="GO" id="GO:0016324">
    <property type="term" value="C:apical plasma membrane"/>
    <property type="evidence" value="ECO:0007669"/>
    <property type="project" value="UniProtKB-SubCell"/>
</dbReference>
<protein>
    <recommendedName>
        <fullName evidence="15">Potassium voltage-gated channel subfamily E member 2</fullName>
    </recommendedName>
    <alternativeName>
        <fullName evidence="16">MinK-related peptide 1</fullName>
    </alternativeName>
    <alternativeName>
        <fullName evidence="17">Minimum potassium ion channel-related peptide 1</fullName>
    </alternativeName>
    <alternativeName>
        <fullName evidence="18">Potassium channel subunit beta MiRP1</fullName>
    </alternativeName>
</protein>